<evidence type="ECO:0000259" key="4">
    <source>
        <dbReference type="Pfam" id="PF09084"/>
    </source>
</evidence>
<accession>A0ABW0F370</accession>
<reference evidence="6" key="1">
    <citation type="journal article" date="2019" name="Int. J. Syst. Evol. Microbiol.">
        <title>The Global Catalogue of Microorganisms (GCM) 10K type strain sequencing project: providing services to taxonomists for standard genome sequencing and annotation.</title>
        <authorList>
            <consortium name="The Broad Institute Genomics Platform"/>
            <consortium name="The Broad Institute Genome Sequencing Center for Infectious Disease"/>
            <person name="Wu L."/>
            <person name="Ma J."/>
        </authorList>
    </citation>
    <scope>NUCLEOTIDE SEQUENCE [LARGE SCALE GENOMIC DNA]</scope>
    <source>
        <strain evidence="6">CGMCC 1.15643</strain>
    </source>
</reference>
<comment type="similarity">
    <text evidence="2">Belongs to the bacterial solute-binding protein SsuA/TauA family.</text>
</comment>
<evidence type="ECO:0000256" key="1">
    <source>
        <dbReference type="ARBA" id="ARBA00004418"/>
    </source>
</evidence>
<sequence>MLGLLVGLGIVAATSVAAEGTKQLHVAIVSRTIFYLPVWLAAEKGYFKDEGLDVRIDVFDNAEKINGALRENAVQIAVSTPESIIVDALKGGSLRMVAGNAGRLPHYVIARPEIRSIADLRGKTIGVLSNEEGTTHLVPEVTRSAGLRPSDYTVKAVGGAPTRWRLLRSGEIDAGLQPFPLSYEAEAAGFSNLGPLANFVPDWQFTSVNVDLRWAERHRAELVGALRALQRGLDAIAGDPASAVKVAARELQTDEKLAERAIRDTARLGILTPKMEISAAGTRRVHQALIAAGLVRDEPFGLERVSDARFLQESRR</sequence>
<dbReference type="Proteomes" id="UP001595976">
    <property type="component" value="Unassembled WGS sequence"/>
</dbReference>
<evidence type="ECO:0000256" key="3">
    <source>
        <dbReference type="ARBA" id="ARBA00022729"/>
    </source>
</evidence>
<dbReference type="PANTHER" id="PTHR30024">
    <property type="entry name" value="ALIPHATIC SULFONATES-BINDING PROTEIN-RELATED"/>
    <property type="match status" value="1"/>
</dbReference>
<keyword evidence="6" id="KW-1185">Reference proteome</keyword>
<organism evidence="5 6">
    <name type="scientific">Bosea minatitlanensis</name>
    <dbReference type="NCBI Taxonomy" id="128782"/>
    <lineage>
        <taxon>Bacteria</taxon>
        <taxon>Pseudomonadati</taxon>
        <taxon>Pseudomonadota</taxon>
        <taxon>Alphaproteobacteria</taxon>
        <taxon>Hyphomicrobiales</taxon>
        <taxon>Boseaceae</taxon>
        <taxon>Bosea</taxon>
    </lineage>
</organism>
<proteinExistence type="inferred from homology"/>
<comment type="caution">
    <text evidence="5">The sequence shown here is derived from an EMBL/GenBank/DDBJ whole genome shotgun (WGS) entry which is preliminary data.</text>
</comment>
<dbReference type="RefSeq" id="WP_260348603.1">
    <property type="nucleotide sequence ID" value="NZ_JAOAOS010000006.1"/>
</dbReference>
<evidence type="ECO:0000256" key="2">
    <source>
        <dbReference type="ARBA" id="ARBA00010742"/>
    </source>
</evidence>
<protein>
    <submittedName>
        <fullName evidence="5">ABC transporter substrate-binding protein</fullName>
    </submittedName>
</protein>
<evidence type="ECO:0000313" key="5">
    <source>
        <dbReference type="EMBL" id="MFC5293023.1"/>
    </source>
</evidence>
<gene>
    <name evidence="5" type="ORF">ACFPK2_08465</name>
</gene>
<dbReference type="InterPro" id="IPR015168">
    <property type="entry name" value="SsuA/THI5"/>
</dbReference>
<dbReference type="Gene3D" id="3.40.190.10">
    <property type="entry name" value="Periplasmic binding protein-like II"/>
    <property type="match status" value="2"/>
</dbReference>
<dbReference type="SUPFAM" id="SSF53850">
    <property type="entry name" value="Periplasmic binding protein-like II"/>
    <property type="match status" value="1"/>
</dbReference>
<dbReference type="Pfam" id="PF09084">
    <property type="entry name" value="NMT1"/>
    <property type="match status" value="1"/>
</dbReference>
<dbReference type="EMBL" id="JBHSLI010000003">
    <property type="protein sequence ID" value="MFC5293023.1"/>
    <property type="molecule type" value="Genomic_DNA"/>
</dbReference>
<comment type="subcellular location">
    <subcellularLocation>
        <location evidence="1">Periplasm</location>
    </subcellularLocation>
</comment>
<dbReference type="PANTHER" id="PTHR30024:SF47">
    <property type="entry name" value="TAURINE-BINDING PERIPLASMIC PROTEIN"/>
    <property type="match status" value="1"/>
</dbReference>
<name>A0ABW0F370_9HYPH</name>
<feature type="domain" description="SsuA/THI5-like" evidence="4">
    <location>
        <begin position="37"/>
        <end position="243"/>
    </location>
</feature>
<keyword evidence="3" id="KW-0732">Signal</keyword>
<evidence type="ECO:0000313" key="6">
    <source>
        <dbReference type="Proteomes" id="UP001595976"/>
    </source>
</evidence>